<feature type="region of interest" description="Disordered" evidence="1">
    <location>
        <begin position="1"/>
        <end position="95"/>
    </location>
</feature>
<evidence type="ECO:0000313" key="2">
    <source>
        <dbReference type="EMBL" id="KAL0630216.1"/>
    </source>
</evidence>
<dbReference type="EMBL" id="JBBBZM010000968">
    <property type="protein sequence ID" value="KAL0630216.1"/>
    <property type="molecule type" value="Genomic_DNA"/>
</dbReference>
<evidence type="ECO:0000256" key="1">
    <source>
        <dbReference type="SAM" id="MobiDB-lite"/>
    </source>
</evidence>
<reference evidence="2 3" key="1">
    <citation type="submission" date="2024-02" db="EMBL/GenBank/DDBJ databases">
        <title>Discinaceae phylogenomics.</title>
        <authorList>
            <person name="Dirks A.C."/>
            <person name="James T.Y."/>
        </authorList>
    </citation>
    <scope>NUCLEOTIDE SEQUENCE [LARGE SCALE GENOMIC DNA]</scope>
    <source>
        <strain evidence="2 3">ACD0624</strain>
    </source>
</reference>
<protein>
    <submittedName>
        <fullName evidence="2">Uncharacterized protein</fullName>
    </submittedName>
</protein>
<feature type="non-terminal residue" evidence="2">
    <location>
        <position position="95"/>
    </location>
</feature>
<organism evidence="2 3">
    <name type="scientific">Discina gigas</name>
    <dbReference type="NCBI Taxonomy" id="1032678"/>
    <lineage>
        <taxon>Eukaryota</taxon>
        <taxon>Fungi</taxon>
        <taxon>Dikarya</taxon>
        <taxon>Ascomycota</taxon>
        <taxon>Pezizomycotina</taxon>
        <taxon>Pezizomycetes</taxon>
        <taxon>Pezizales</taxon>
        <taxon>Discinaceae</taxon>
        <taxon>Discina</taxon>
    </lineage>
</organism>
<keyword evidence="3" id="KW-1185">Reference proteome</keyword>
<sequence>MPPKGKGIQVQETPKQKQKHQQQQQPQTPLKLAPGVQFTQEKRAEHETNYMTPSRNPQLHRLEPDGSPMINQEDGTPFLTSSQGGEAPEGGGDED</sequence>
<name>A0ABR3G2Q2_9PEZI</name>
<comment type="caution">
    <text evidence="2">The sequence shown here is derived from an EMBL/GenBank/DDBJ whole genome shotgun (WGS) entry which is preliminary data.</text>
</comment>
<feature type="compositionally biased region" description="Polar residues" evidence="1">
    <location>
        <begin position="69"/>
        <end position="83"/>
    </location>
</feature>
<gene>
    <name evidence="2" type="ORF">Q9L58_010938</name>
</gene>
<accession>A0ABR3G2Q2</accession>
<evidence type="ECO:0000313" key="3">
    <source>
        <dbReference type="Proteomes" id="UP001447188"/>
    </source>
</evidence>
<dbReference type="Proteomes" id="UP001447188">
    <property type="component" value="Unassembled WGS sequence"/>
</dbReference>
<proteinExistence type="predicted"/>